<feature type="domain" description="PAS" evidence="9">
    <location>
        <begin position="373"/>
        <end position="417"/>
    </location>
</feature>
<gene>
    <name evidence="12" type="ORF">Q3M24_04865</name>
</gene>
<dbReference type="Pfam" id="PF21623">
    <property type="entry name" value="HK_sensor_dom_bact"/>
    <property type="match status" value="1"/>
</dbReference>
<evidence type="ECO:0000256" key="8">
    <source>
        <dbReference type="SAM" id="Phobius"/>
    </source>
</evidence>
<dbReference type="InterPro" id="IPR052163">
    <property type="entry name" value="DGC-Regulatory_Protein"/>
</dbReference>
<dbReference type="Pfam" id="PF13188">
    <property type="entry name" value="PAS_8"/>
    <property type="match status" value="1"/>
</dbReference>
<evidence type="ECO:0000256" key="5">
    <source>
        <dbReference type="ARBA" id="ARBA00022777"/>
    </source>
</evidence>
<evidence type="ECO:0000259" key="11">
    <source>
        <dbReference type="PROSITE" id="PS50887"/>
    </source>
</evidence>
<keyword evidence="8" id="KW-0812">Transmembrane</keyword>
<feature type="transmembrane region" description="Helical" evidence="8">
    <location>
        <begin position="342"/>
        <end position="364"/>
    </location>
</feature>
<keyword evidence="4" id="KW-0547">Nucleotide-binding</keyword>
<evidence type="ECO:0000256" key="7">
    <source>
        <dbReference type="ARBA" id="ARBA00023012"/>
    </source>
</evidence>
<dbReference type="InterPro" id="IPR043128">
    <property type="entry name" value="Rev_trsase/Diguanyl_cyclase"/>
</dbReference>
<dbReference type="PANTHER" id="PTHR46663:SF2">
    <property type="entry name" value="GGDEF DOMAIN-CONTAINING PROTEIN"/>
    <property type="match status" value="1"/>
</dbReference>
<dbReference type="KEGG" id="eaj:Q3M24_04865"/>
<dbReference type="GO" id="GO:0016020">
    <property type="term" value="C:membrane"/>
    <property type="evidence" value="ECO:0007669"/>
    <property type="project" value="UniProtKB-SubCell"/>
</dbReference>
<dbReference type="SMART" id="SM00091">
    <property type="entry name" value="PAS"/>
    <property type="match status" value="2"/>
</dbReference>
<dbReference type="InterPro" id="IPR000014">
    <property type="entry name" value="PAS"/>
</dbReference>
<feature type="domain" description="PAC" evidence="10">
    <location>
        <begin position="446"/>
        <end position="499"/>
    </location>
</feature>
<feature type="domain" description="PAS" evidence="9">
    <location>
        <begin position="500"/>
        <end position="537"/>
    </location>
</feature>
<keyword evidence="6" id="KW-0067">ATP-binding</keyword>
<dbReference type="GO" id="GO:0016301">
    <property type="term" value="F:kinase activity"/>
    <property type="evidence" value="ECO:0007669"/>
    <property type="project" value="UniProtKB-KW"/>
</dbReference>
<dbReference type="InterPro" id="IPR035965">
    <property type="entry name" value="PAS-like_dom_sf"/>
</dbReference>
<dbReference type="GO" id="GO:0052621">
    <property type="term" value="F:diguanylate cyclase activity"/>
    <property type="evidence" value="ECO:0007669"/>
    <property type="project" value="UniProtKB-EC"/>
</dbReference>
<dbReference type="InterPro" id="IPR000160">
    <property type="entry name" value="GGDEF_dom"/>
</dbReference>
<dbReference type="SUPFAM" id="SSF55785">
    <property type="entry name" value="PYP-like sensor domain (PAS domain)"/>
    <property type="match status" value="2"/>
</dbReference>
<dbReference type="NCBIfam" id="TIGR00229">
    <property type="entry name" value="sensory_box"/>
    <property type="match status" value="2"/>
</dbReference>
<dbReference type="CDD" id="cd00130">
    <property type="entry name" value="PAS"/>
    <property type="match status" value="1"/>
</dbReference>
<dbReference type="SMART" id="SM00267">
    <property type="entry name" value="GGDEF"/>
    <property type="match status" value="1"/>
</dbReference>
<protein>
    <submittedName>
        <fullName evidence="12">Diguanylate cyclase</fullName>
        <ecNumber evidence="12">2.7.7.65</ecNumber>
    </submittedName>
</protein>
<dbReference type="PROSITE" id="PS50113">
    <property type="entry name" value="PAC"/>
    <property type="match status" value="1"/>
</dbReference>
<dbReference type="PANTHER" id="PTHR46663">
    <property type="entry name" value="DIGUANYLATE CYCLASE DGCT-RELATED"/>
    <property type="match status" value="1"/>
</dbReference>
<keyword evidence="8" id="KW-0472">Membrane</keyword>
<dbReference type="CDD" id="cd01949">
    <property type="entry name" value="GGDEF"/>
    <property type="match status" value="1"/>
</dbReference>
<sequence length="780" mass="90764">MKKQFHNIYTPNRLLRFLLLVIPVMLLSAFISLLFYLDEKRHQDDLHKGEETYVIGHHEQRIRETFLNITSDINILSKLYSENSHKEHPENALKNFEQILRIFSEHKQVYDQARLINNEGMEKIRINLVAGQSVLVPQEKLQNKGGRYYFQDSIKLKQGEVFISPFDLNMEHCTIEIPHKPMLRFGAPVFDHTGKKQGVVILNYLGQEILNQLTEDTSDRLNGKLMLLNRDGYWLHGEQQEDNWAFMWPEKADRTFGARYPEAWETISKQNRGQFQINETLFTFTTIRPLTTGMISGIGGCISPSEQQSQEIKAGDYYWKLVTKLPLTQIEQEHLAPVRYSLLLFNILLFILLGPLGWLLISFYTGREATRQELNHFKNVLDKTHDCVFMFDPKTMYFTYVNQGAQKQVGYSPEEFLKLRPVDIKPEFTEEKFQKIATTLIKEESKALFFQTVHEHKNGTRIPVEIHLQYIEPEHSAACFVAIVRDISERRKAEEALKAAHQRLLTVLDSMDAMVYVIDADSYEILFLNRYAEEIFGDLTGTICWKGLQKERNKPCDFCPNDLLRNSSEYADKSYVWERRNPFNKRWYELHDRVIRWFDGRDVKIQIATDITERKIMEQQLHYNAYHDCLTGLANRLLFYERLKQELTSAEKNTTKLALVFIDLNKFKPVNDQYGHDIGDLLLQEVARRLLSSVQETDLVARMGGDEFVLLLPDVQGTDEVMQVIRKLNTALEDPCQLSLTLVLTISAAMGTAIYPDDGTSEDELLNAADRRMYSNKREG</sequence>
<dbReference type="Gene3D" id="3.30.450.20">
    <property type="entry name" value="PAS domain"/>
    <property type="match status" value="4"/>
</dbReference>
<evidence type="ECO:0000256" key="1">
    <source>
        <dbReference type="ARBA" id="ARBA00004370"/>
    </source>
</evidence>
<dbReference type="EC" id="2.7.7.65" evidence="12"/>
<keyword evidence="2" id="KW-0597">Phosphoprotein</keyword>
<keyword evidence="12" id="KW-0548">Nucleotidyltransferase</keyword>
<feature type="transmembrane region" description="Helical" evidence="8">
    <location>
        <begin position="14"/>
        <end position="37"/>
    </location>
</feature>
<dbReference type="NCBIfam" id="TIGR00254">
    <property type="entry name" value="GGDEF"/>
    <property type="match status" value="1"/>
</dbReference>
<dbReference type="InterPro" id="IPR029151">
    <property type="entry name" value="Sensor-like_sf"/>
</dbReference>
<reference evidence="12" key="1">
    <citation type="journal article" date="2024" name="Syst. Appl. Microbiol.">
        <title>First single-strain enrichments of Electrothrix cable bacteria, description of E. aestuarii sp. nov. and E. rattekaaiensis sp. nov., and proposal of a cable bacteria taxonomy following the rules of the SeqCode.</title>
        <authorList>
            <person name="Plum-Jensen L.E."/>
            <person name="Schramm A."/>
            <person name="Marshall I.P.G."/>
        </authorList>
    </citation>
    <scope>NUCLEOTIDE SEQUENCE</scope>
    <source>
        <strain evidence="12">Rat1</strain>
    </source>
</reference>
<name>A0AAU8LXZ3_9BACT</name>
<dbReference type="SUPFAM" id="SSF55073">
    <property type="entry name" value="Nucleotide cyclase"/>
    <property type="match status" value="1"/>
</dbReference>
<dbReference type="PROSITE" id="PS50887">
    <property type="entry name" value="GGDEF"/>
    <property type="match status" value="1"/>
</dbReference>
<dbReference type="InterPro" id="IPR048760">
    <property type="entry name" value="VP0354-like_sensor_dom"/>
</dbReference>
<keyword evidence="5" id="KW-0418">Kinase</keyword>
<evidence type="ECO:0000256" key="3">
    <source>
        <dbReference type="ARBA" id="ARBA00022679"/>
    </source>
</evidence>
<feature type="domain" description="GGDEF" evidence="11">
    <location>
        <begin position="655"/>
        <end position="780"/>
    </location>
</feature>
<comment type="subcellular location">
    <subcellularLocation>
        <location evidence="1">Membrane</location>
    </subcellularLocation>
</comment>
<evidence type="ECO:0000259" key="9">
    <source>
        <dbReference type="PROSITE" id="PS50112"/>
    </source>
</evidence>
<evidence type="ECO:0000259" key="10">
    <source>
        <dbReference type="PROSITE" id="PS50113"/>
    </source>
</evidence>
<dbReference type="PROSITE" id="PS50112">
    <property type="entry name" value="PAS"/>
    <property type="match status" value="2"/>
</dbReference>
<dbReference type="GO" id="GO:0005524">
    <property type="term" value="F:ATP binding"/>
    <property type="evidence" value="ECO:0007669"/>
    <property type="project" value="UniProtKB-KW"/>
</dbReference>
<keyword evidence="3 12" id="KW-0808">Transferase</keyword>
<keyword evidence="8" id="KW-1133">Transmembrane helix</keyword>
<organism evidence="12">
    <name type="scientific">Candidatus Electrothrix aestuarii</name>
    <dbReference type="NCBI Taxonomy" id="3062594"/>
    <lineage>
        <taxon>Bacteria</taxon>
        <taxon>Pseudomonadati</taxon>
        <taxon>Thermodesulfobacteriota</taxon>
        <taxon>Desulfobulbia</taxon>
        <taxon>Desulfobulbales</taxon>
        <taxon>Desulfobulbaceae</taxon>
        <taxon>Candidatus Electrothrix</taxon>
    </lineage>
</organism>
<dbReference type="EMBL" id="CP159373">
    <property type="protein sequence ID" value="XCN74090.1"/>
    <property type="molecule type" value="Genomic_DNA"/>
</dbReference>
<keyword evidence="7" id="KW-0902">Two-component regulatory system</keyword>
<dbReference type="Pfam" id="PF00990">
    <property type="entry name" value="GGDEF"/>
    <property type="match status" value="1"/>
</dbReference>
<accession>A0AAU8LXZ3</accession>
<evidence type="ECO:0000313" key="12">
    <source>
        <dbReference type="EMBL" id="XCN74090.1"/>
    </source>
</evidence>
<evidence type="ECO:0000256" key="2">
    <source>
        <dbReference type="ARBA" id="ARBA00022553"/>
    </source>
</evidence>
<evidence type="ECO:0000256" key="4">
    <source>
        <dbReference type="ARBA" id="ARBA00022741"/>
    </source>
</evidence>
<reference evidence="12" key="2">
    <citation type="submission" date="2024-06" db="EMBL/GenBank/DDBJ databases">
        <authorList>
            <person name="Plum-Jensen L.E."/>
            <person name="Schramm A."/>
            <person name="Marshall I.P.G."/>
        </authorList>
    </citation>
    <scope>NUCLEOTIDE SEQUENCE</scope>
    <source>
        <strain evidence="12">Rat1</strain>
    </source>
</reference>
<proteinExistence type="predicted"/>
<dbReference type="GO" id="GO:0000160">
    <property type="term" value="P:phosphorelay signal transduction system"/>
    <property type="evidence" value="ECO:0007669"/>
    <property type="project" value="UniProtKB-KW"/>
</dbReference>
<dbReference type="Gene3D" id="3.30.70.270">
    <property type="match status" value="1"/>
</dbReference>
<dbReference type="InterPro" id="IPR029787">
    <property type="entry name" value="Nucleotide_cyclase"/>
</dbReference>
<dbReference type="SUPFAM" id="SSF103190">
    <property type="entry name" value="Sensory domain-like"/>
    <property type="match status" value="2"/>
</dbReference>
<evidence type="ECO:0000256" key="6">
    <source>
        <dbReference type="ARBA" id="ARBA00022840"/>
    </source>
</evidence>
<dbReference type="Pfam" id="PF13426">
    <property type="entry name" value="PAS_9"/>
    <property type="match status" value="1"/>
</dbReference>
<dbReference type="AlphaFoldDB" id="A0AAU8LXZ3"/>
<dbReference type="InterPro" id="IPR000700">
    <property type="entry name" value="PAS-assoc_C"/>
</dbReference>